<dbReference type="GO" id="GO:0031167">
    <property type="term" value="P:rRNA methylation"/>
    <property type="evidence" value="ECO:0007669"/>
    <property type="project" value="InterPro"/>
</dbReference>
<dbReference type="NCBIfam" id="TIGR00095">
    <property type="entry name" value="16S rRNA (guanine(966)-N(2))-methyltransferase RsmD"/>
    <property type="match status" value="1"/>
</dbReference>
<dbReference type="InterPro" id="IPR004398">
    <property type="entry name" value="RNA_MeTrfase_RsmD"/>
</dbReference>
<dbReference type="EMBL" id="NVSR01000053">
    <property type="protein sequence ID" value="PCI27652.1"/>
    <property type="molecule type" value="Genomic_DNA"/>
</dbReference>
<dbReference type="SUPFAM" id="SSF53335">
    <property type="entry name" value="S-adenosyl-L-methionine-dependent methyltransferases"/>
    <property type="match status" value="1"/>
</dbReference>
<sequence length="184" mass="21287">MLRIIGGSLRGRKLKTLSGQQTRPTLEKTRGVIFNTLQSRYYLEEFQGYDLFAGSGALGLEAHSRGVPKVTFVEKSRDSYSLLAENLRQITQTGSCTCINRDAIGWLKKQTWNHQLNLFLLDPPYQTTLLQEILELLHKQKEQLKGSLIILETDRDLELEIPPDFKRFQQKYLSKTRLDFLEIQ</sequence>
<dbReference type="PIRSF" id="PIRSF004553">
    <property type="entry name" value="CHP00095"/>
    <property type="match status" value="1"/>
</dbReference>
<dbReference type="PANTHER" id="PTHR43542:SF1">
    <property type="entry name" value="METHYLTRANSFERASE"/>
    <property type="match status" value="1"/>
</dbReference>
<gene>
    <name evidence="3" type="primary">rsmD</name>
    <name evidence="3" type="ORF">COB67_08080</name>
</gene>
<dbReference type="PANTHER" id="PTHR43542">
    <property type="entry name" value="METHYLTRANSFERASE"/>
    <property type="match status" value="1"/>
</dbReference>
<evidence type="ECO:0000313" key="4">
    <source>
        <dbReference type="Proteomes" id="UP000218113"/>
    </source>
</evidence>
<evidence type="ECO:0000313" key="3">
    <source>
        <dbReference type="EMBL" id="PCI27652.1"/>
    </source>
</evidence>
<dbReference type="Gene3D" id="3.40.50.150">
    <property type="entry name" value="Vaccinia Virus protein VP39"/>
    <property type="match status" value="1"/>
</dbReference>
<organism evidence="3 4">
    <name type="scientific">SAR324 cluster bacterium</name>
    <dbReference type="NCBI Taxonomy" id="2024889"/>
    <lineage>
        <taxon>Bacteria</taxon>
        <taxon>Deltaproteobacteria</taxon>
        <taxon>SAR324 cluster</taxon>
    </lineage>
</organism>
<evidence type="ECO:0000256" key="1">
    <source>
        <dbReference type="ARBA" id="ARBA00022603"/>
    </source>
</evidence>
<dbReference type="Proteomes" id="UP000218113">
    <property type="component" value="Unassembled WGS sequence"/>
</dbReference>
<comment type="caution">
    <text evidence="3">The sequence shown here is derived from an EMBL/GenBank/DDBJ whole genome shotgun (WGS) entry which is preliminary data.</text>
</comment>
<keyword evidence="1 3" id="KW-0489">Methyltransferase</keyword>
<dbReference type="Pfam" id="PF03602">
    <property type="entry name" value="Cons_hypoth95"/>
    <property type="match status" value="1"/>
</dbReference>
<evidence type="ECO:0000256" key="2">
    <source>
        <dbReference type="ARBA" id="ARBA00022679"/>
    </source>
</evidence>
<protein>
    <submittedName>
        <fullName evidence="3">16S rRNA (Guanine(966)-N(2))-methyltransferase RsmD</fullName>
    </submittedName>
</protein>
<reference evidence="4" key="1">
    <citation type="submission" date="2017-08" db="EMBL/GenBank/DDBJ databases">
        <title>A dynamic microbial community with high functional redundancy inhabits the cold, oxic subseafloor aquifer.</title>
        <authorList>
            <person name="Tully B.J."/>
            <person name="Wheat C.G."/>
            <person name="Glazer B.T."/>
            <person name="Huber J.A."/>
        </authorList>
    </citation>
    <scope>NUCLEOTIDE SEQUENCE [LARGE SCALE GENOMIC DNA]</scope>
</reference>
<dbReference type="AlphaFoldDB" id="A0A2A4T2B9"/>
<proteinExistence type="predicted"/>
<dbReference type="GO" id="GO:0008168">
    <property type="term" value="F:methyltransferase activity"/>
    <property type="evidence" value="ECO:0007669"/>
    <property type="project" value="UniProtKB-KW"/>
</dbReference>
<keyword evidence="2 3" id="KW-0808">Transferase</keyword>
<name>A0A2A4T2B9_9DELT</name>
<dbReference type="InterPro" id="IPR029063">
    <property type="entry name" value="SAM-dependent_MTases_sf"/>
</dbReference>
<accession>A0A2A4T2B9</accession>